<feature type="transmembrane region" description="Helical" evidence="8">
    <location>
        <begin position="331"/>
        <end position="353"/>
    </location>
</feature>
<dbReference type="GO" id="GO:0005351">
    <property type="term" value="F:carbohydrate:proton symporter activity"/>
    <property type="evidence" value="ECO:0007669"/>
    <property type="project" value="TreeGrafter"/>
</dbReference>
<dbReference type="Gene3D" id="1.20.1250.20">
    <property type="entry name" value="MFS general substrate transporter like domains"/>
    <property type="match status" value="1"/>
</dbReference>
<dbReference type="PRINTS" id="PR00171">
    <property type="entry name" value="SUGRTRNSPORT"/>
</dbReference>
<dbReference type="InterPro" id="IPR050360">
    <property type="entry name" value="MFS_Sugar_Transporters"/>
</dbReference>
<reference evidence="10" key="1">
    <citation type="submission" date="2023-06" db="EMBL/GenBank/DDBJ databases">
        <title>Genome-scale phylogeny and comparative genomics of the fungal order Sordariales.</title>
        <authorList>
            <consortium name="Lawrence Berkeley National Laboratory"/>
            <person name="Hensen N."/>
            <person name="Bonometti L."/>
            <person name="Westerberg I."/>
            <person name="Brannstrom I.O."/>
            <person name="Guillou S."/>
            <person name="Cros-Aarteil S."/>
            <person name="Calhoun S."/>
            <person name="Haridas S."/>
            <person name="Kuo A."/>
            <person name="Mondo S."/>
            <person name="Pangilinan J."/>
            <person name="Riley R."/>
            <person name="Labutti K."/>
            <person name="Andreopoulos B."/>
            <person name="Lipzen A."/>
            <person name="Chen C."/>
            <person name="Yanf M."/>
            <person name="Daum C."/>
            <person name="Ng V."/>
            <person name="Clum A."/>
            <person name="Steindorff A."/>
            <person name="Ohm R."/>
            <person name="Martin F."/>
            <person name="Silar P."/>
            <person name="Natvig D."/>
            <person name="Lalanne C."/>
            <person name="Gautier V."/>
            <person name="Ament-Velasquez S.L."/>
            <person name="Kruys A."/>
            <person name="Hutchinson M.I."/>
            <person name="Powell A.J."/>
            <person name="Barry K."/>
            <person name="Miller A.N."/>
            <person name="Grigoriev I.V."/>
            <person name="Debuchy R."/>
            <person name="Gladieux P."/>
            <person name="Thoren M.H."/>
            <person name="Johannesson H."/>
        </authorList>
    </citation>
    <scope>NUCLEOTIDE SEQUENCE</scope>
    <source>
        <strain evidence="10">8032-3</strain>
    </source>
</reference>
<evidence type="ECO:0000313" key="11">
    <source>
        <dbReference type="Proteomes" id="UP001244011"/>
    </source>
</evidence>
<evidence type="ECO:0000256" key="2">
    <source>
        <dbReference type="ARBA" id="ARBA00010992"/>
    </source>
</evidence>
<evidence type="ECO:0000256" key="4">
    <source>
        <dbReference type="ARBA" id="ARBA00022692"/>
    </source>
</evidence>
<dbReference type="SUPFAM" id="SSF103473">
    <property type="entry name" value="MFS general substrate transporter"/>
    <property type="match status" value="1"/>
</dbReference>
<feature type="transmembrane region" description="Helical" evidence="8">
    <location>
        <begin position="132"/>
        <end position="153"/>
    </location>
</feature>
<dbReference type="Pfam" id="PF00083">
    <property type="entry name" value="Sugar_tr"/>
    <property type="match status" value="1"/>
</dbReference>
<feature type="transmembrane region" description="Helical" evidence="8">
    <location>
        <begin position="460"/>
        <end position="481"/>
    </location>
</feature>
<dbReference type="AlphaFoldDB" id="A0AAJ0FDE1"/>
<feature type="transmembrane region" description="Helical" evidence="8">
    <location>
        <begin position="392"/>
        <end position="417"/>
    </location>
</feature>
<evidence type="ECO:0000256" key="6">
    <source>
        <dbReference type="ARBA" id="ARBA00023136"/>
    </source>
</evidence>
<name>A0AAJ0FDE1_9PEZI</name>
<evidence type="ECO:0000256" key="8">
    <source>
        <dbReference type="SAM" id="Phobius"/>
    </source>
</evidence>
<comment type="similarity">
    <text evidence="2">Belongs to the major facilitator superfamily. Sugar transporter (TC 2.A.1.1) family.</text>
</comment>
<feature type="compositionally biased region" description="Basic and acidic residues" evidence="7">
    <location>
        <begin position="539"/>
        <end position="548"/>
    </location>
</feature>
<keyword evidence="4 8" id="KW-0812">Transmembrane</keyword>
<dbReference type="RefSeq" id="XP_060280714.1">
    <property type="nucleotide sequence ID" value="XM_060422585.1"/>
</dbReference>
<comment type="caution">
    <text evidence="10">The sequence shown here is derived from an EMBL/GenBank/DDBJ whole genome shotgun (WGS) entry which is preliminary data.</text>
</comment>
<proteinExistence type="inferred from homology"/>
<feature type="transmembrane region" description="Helical" evidence="8">
    <location>
        <begin position="27"/>
        <end position="48"/>
    </location>
</feature>
<keyword evidence="11" id="KW-1185">Reference proteome</keyword>
<dbReference type="PROSITE" id="PS00216">
    <property type="entry name" value="SUGAR_TRANSPORT_1"/>
    <property type="match status" value="1"/>
</dbReference>
<evidence type="ECO:0000256" key="3">
    <source>
        <dbReference type="ARBA" id="ARBA00022448"/>
    </source>
</evidence>
<dbReference type="InterPro" id="IPR020846">
    <property type="entry name" value="MFS_dom"/>
</dbReference>
<dbReference type="PROSITE" id="PS50850">
    <property type="entry name" value="MFS"/>
    <property type="match status" value="1"/>
</dbReference>
<dbReference type="GO" id="GO:0016020">
    <property type="term" value="C:membrane"/>
    <property type="evidence" value="ECO:0007669"/>
    <property type="project" value="UniProtKB-SubCell"/>
</dbReference>
<dbReference type="InterPro" id="IPR005828">
    <property type="entry name" value="MFS_sugar_transport-like"/>
</dbReference>
<sequence>MGIKTLLSNSTLGHYVRTIRSCPRELIFNRQLLLTVAMYAMSGIPITWDQGSSSVIYKLPSWQSTFKLDNANQPQVSNMISFVWITCGIASGLCIMLNDRLGRLWSLRLYTVVYIVGQLMATFSNGNIGALYAARLVSGAGIGPLTVTGPLSIVEIAPTEARGLLTVWFSIVMLASLTVSTFITYGAYANMAATKLQYQLVYFFPNIVLALVLVASFFLCESPRWLLLKGRRDEAVRELVKLRGLPESHPRVASELTLIQNQIAHEREKYGRSSWTGIVRETFLVKANLRRVQMAFMAYALAQLSGANAVTSYLVQIFTILGMGGDVKRQLFLSSMYSLAKFFFTIISSFFIIDALGRRKSLFIGITAQIASHLYLGIFIKYKQAGEVSSAASQAAVAAIFIHGFGYSIGLLTLPYVFGAEIWPNQIRSFGSGLTQFFHWFFAFGVSKGMPGILSDMDNWGAFIFFAGWCFIALVYVFFTVPELAGHPVERLDELFEGPWYQVYKKARAWEANVVEAVESDSVNKVVQDGDSVSNSGKGRQEGMDKMV</sequence>
<feature type="transmembrane region" description="Helical" evidence="8">
    <location>
        <begin position="109"/>
        <end position="126"/>
    </location>
</feature>
<feature type="transmembrane region" description="Helical" evidence="8">
    <location>
        <begin position="165"/>
        <end position="188"/>
    </location>
</feature>
<dbReference type="PANTHER" id="PTHR48022:SF59">
    <property type="entry name" value="MAJOR FACILITATOR SUPERFAMILY (MFS) PROFILE DOMAIN-CONTAINING PROTEIN"/>
    <property type="match status" value="1"/>
</dbReference>
<feature type="transmembrane region" description="Helical" evidence="8">
    <location>
        <begin position="296"/>
        <end position="319"/>
    </location>
</feature>
<comment type="subcellular location">
    <subcellularLocation>
        <location evidence="1">Membrane</location>
        <topology evidence="1">Multi-pass membrane protein</topology>
    </subcellularLocation>
</comment>
<feature type="transmembrane region" description="Helical" evidence="8">
    <location>
        <begin position="200"/>
        <end position="220"/>
    </location>
</feature>
<evidence type="ECO:0000256" key="5">
    <source>
        <dbReference type="ARBA" id="ARBA00022989"/>
    </source>
</evidence>
<evidence type="ECO:0000313" key="10">
    <source>
        <dbReference type="EMBL" id="KAK1764501.1"/>
    </source>
</evidence>
<feature type="domain" description="Major facilitator superfamily (MFS) profile" evidence="9">
    <location>
        <begin position="35"/>
        <end position="485"/>
    </location>
</feature>
<dbReference type="GeneID" id="85305772"/>
<dbReference type="Proteomes" id="UP001244011">
    <property type="component" value="Unassembled WGS sequence"/>
</dbReference>
<feature type="compositionally biased region" description="Polar residues" evidence="7">
    <location>
        <begin position="528"/>
        <end position="538"/>
    </location>
</feature>
<evidence type="ECO:0000256" key="1">
    <source>
        <dbReference type="ARBA" id="ARBA00004141"/>
    </source>
</evidence>
<dbReference type="PANTHER" id="PTHR48022">
    <property type="entry name" value="PLASTIDIC GLUCOSE TRANSPORTER 4"/>
    <property type="match status" value="1"/>
</dbReference>
<dbReference type="InterPro" id="IPR036259">
    <property type="entry name" value="MFS_trans_sf"/>
</dbReference>
<keyword evidence="6 8" id="KW-0472">Membrane</keyword>
<evidence type="ECO:0000256" key="7">
    <source>
        <dbReference type="SAM" id="MobiDB-lite"/>
    </source>
</evidence>
<keyword evidence="3" id="KW-0813">Transport</keyword>
<dbReference type="EMBL" id="MU839020">
    <property type="protein sequence ID" value="KAK1764501.1"/>
    <property type="molecule type" value="Genomic_DNA"/>
</dbReference>
<accession>A0AAJ0FDE1</accession>
<protein>
    <submittedName>
        <fullName evidence="10">General substrate transporter</fullName>
    </submittedName>
</protein>
<dbReference type="InterPro" id="IPR003663">
    <property type="entry name" value="Sugar/inositol_transpt"/>
</dbReference>
<keyword evidence="5 8" id="KW-1133">Transmembrane helix</keyword>
<feature type="transmembrane region" description="Helical" evidence="8">
    <location>
        <begin position="362"/>
        <end position="380"/>
    </location>
</feature>
<dbReference type="InterPro" id="IPR005829">
    <property type="entry name" value="Sugar_transporter_CS"/>
</dbReference>
<feature type="region of interest" description="Disordered" evidence="7">
    <location>
        <begin position="528"/>
        <end position="548"/>
    </location>
</feature>
<organism evidence="10 11">
    <name type="scientific">Phialemonium atrogriseum</name>
    <dbReference type="NCBI Taxonomy" id="1093897"/>
    <lineage>
        <taxon>Eukaryota</taxon>
        <taxon>Fungi</taxon>
        <taxon>Dikarya</taxon>
        <taxon>Ascomycota</taxon>
        <taxon>Pezizomycotina</taxon>
        <taxon>Sordariomycetes</taxon>
        <taxon>Sordariomycetidae</taxon>
        <taxon>Cephalothecales</taxon>
        <taxon>Cephalothecaceae</taxon>
        <taxon>Phialemonium</taxon>
    </lineage>
</organism>
<gene>
    <name evidence="10" type="ORF">QBC33DRAFT_201194</name>
</gene>
<feature type="transmembrane region" description="Helical" evidence="8">
    <location>
        <begin position="79"/>
        <end position="97"/>
    </location>
</feature>
<evidence type="ECO:0000259" key="9">
    <source>
        <dbReference type="PROSITE" id="PS50850"/>
    </source>
</evidence>